<reference evidence="2 3" key="1">
    <citation type="submission" date="2020-10" db="EMBL/GenBank/DDBJ databases">
        <title>Ca. Dormibacterota MAGs.</title>
        <authorList>
            <person name="Montgomery K."/>
        </authorList>
    </citation>
    <scope>NUCLEOTIDE SEQUENCE [LARGE SCALE GENOMIC DNA]</scope>
    <source>
        <strain evidence="2">SC8812_S17_18</strain>
    </source>
</reference>
<dbReference type="InterPro" id="IPR013249">
    <property type="entry name" value="RNA_pol_sigma70_r4_t2"/>
</dbReference>
<dbReference type="Gene3D" id="1.10.10.10">
    <property type="entry name" value="Winged helix-like DNA-binding domain superfamily/Winged helix DNA-binding domain"/>
    <property type="match status" value="1"/>
</dbReference>
<dbReference type="SUPFAM" id="SSF88659">
    <property type="entry name" value="Sigma3 and sigma4 domains of RNA polymerase sigma factors"/>
    <property type="match status" value="1"/>
</dbReference>
<organism evidence="2 3">
    <name type="scientific">Candidatus Aeolococcus gillhamiae</name>
    <dbReference type="NCBI Taxonomy" id="3127015"/>
    <lineage>
        <taxon>Bacteria</taxon>
        <taxon>Bacillati</taxon>
        <taxon>Candidatus Dormiibacterota</taxon>
        <taxon>Candidatus Dormibacteria</taxon>
        <taxon>Candidatus Aeolococcales</taxon>
        <taxon>Candidatus Aeolococcaceae</taxon>
        <taxon>Candidatus Aeolococcus</taxon>
    </lineage>
</organism>
<feature type="domain" description="RNA polymerase sigma factor 70 region 4 type 2" evidence="1">
    <location>
        <begin position="13"/>
        <end position="64"/>
    </location>
</feature>
<evidence type="ECO:0000313" key="2">
    <source>
        <dbReference type="EMBL" id="MBJ7596409.1"/>
    </source>
</evidence>
<gene>
    <name evidence="2" type="ORF">JF886_16400</name>
</gene>
<dbReference type="Pfam" id="PF08281">
    <property type="entry name" value="Sigma70_r4_2"/>
    <property type="match status" value="1"/>
</dbReference>
<dbReference type="GO" id="GO:0006352">
    <property type="term" value="P:DNA-templated transcription initiation"/>
    <property type="evidence" value="ECO:0007669"/>
    <property type="project" value="InterPro"/>
</dbReference>
<comment type="caution">
    <text evidence="2">The sequence shown here is derived from an EMBL/GenBank/DDBJ whole genome shotgun (WGS) entry which is preliminary data.</text>
</comment>
<accession>A0A934JYE5</accession>
<dbReference type="GO" id="GO:0003677">
    <property type="term" value="F:DNA binding"/>
    <property type="evidence" value="ECO:0007669"/>
    <property type="project" value="InterPro"/>
</dbReference>
<evidence type="ECO:0000313" key="3">
    <source>
        <dbReference type="Proteomes" id="UP000606991"/>
    </source>
</evidence>
<dbReference type="Proteomes" id="UP000606991">
    <property type="component" value="Unassembled WGS sequence"/>
</dbReference>
<dbReference type="AlphaFoldDB" id="A0A934JYE5"/>
<dbReference type="InterPro" id="IPR013324">
    <property type="entry name" value="RNA_pol_sigma_r3/r4-like"/>
</dbReference>
<dbReference type="InterPro" id="IPR036388">
    <property type="entry name" value="WH-like_DNA-bd_sf"/>
</dbReference>
<name>A0A934JYE5_9BACT</name>
<evidence type="ECO:0000259" key="1">
    <source>
        <dbReference type="Pfam" id="PF08281"/>
    </source>
</evidence>
<protein>
    <submittedName>
        <fullName evidence="2">Sigma-70 family RNA polymerase sigma factor</fullName>
    </submittedName>
</protein>
<dbReference type="GO" id="GO:0016987">
    <property type="term" value="F:sigma factor activity"/>
    <property type="evidence" value="ECO:0007669"/>
    <property type="project" value="InterPro"/>
</dbReference>
<sequence length="72" mass="7998">MELAVLNRLRDAEILAAVRDLPRKSRTVIALCFGAQLSNLEIAEQLGMRPTAVSMALKRALMQLHRALEGQQ</sequence>
<dbReference type="EMBL" id="JAEKNS010000162">
    <property type="protein sequence ID" value="MBJ7596409.1"/>
    <property type="molecule type" value="Genomic_DNA"/>
</dbReference>
<proteinExistence type="predicted"/>